<accession>A0ABR2M0X9</accession>
<feature type="region of interest" description="Disordered" evidence="1">
    <location>
        <begin position="151"/>
        <end position="177"/>
    </location>
</feature>
<name>A0ABR2M0X9_9ASPA</name>
<feature type="compositionally biased region" description="Low complexity" evidence="1">
    <location>
        <begin position="154"/>
        <end position="177"/>
    </location>
</feature>
<protein>
    <submittedName>
        <fullName evidence="2">Uncharacterized protein</fullName>
    </submittedName>
</protein>
<sequence>MYKEIGSLKVPKDFVFLEGLSHAGHCERLTFLNRRTALLPPFPSLPSNPFPRPCFYSTLSFLGPAAPLRLSWLLSSSLPHDLFLQLTVLVVPVCCACLPSSAPCLAASSAYSAHLAASALSLAVSWHHSSADWPDFRLRWPLPEPAASPVLDGPRSCSAASSAPFPPSDGASVTLRPSAGASVRSRRSADTFARSRLSFVASACLCSSTGTFSVPFSLHYSMRTLCWRKLVGQLVQFSVLVVQMLLELKNQLHSQSKPPFISNPPTSIFLDFQPPSRHTSLDLPSHGSPCTFIETQGAQHMICKLIKDLMDITLRRWLAHLEPRTSTVSSVLGCYGLDEIREIVTGLGLQALRFVD</sequence>
<dbReference type="EMBL" id="JBBWWR010000013">
    <property type="protein sequence ID" value="KAK8956136.1"/>
    <property type="molecule type" value="Genomic_DNA"/>
</dbReference>
<keyword evidence="3" id="KW-1185">Reference proteome</keyword>
<dbReference type="Proteomes" id="UP001412067">
    <property type="component" value="Unassembled WGS sequence"/>
</dbReference>
<organism evidence="2 3">
    <name type="scientific">Platanthera guangdongensis</name>
    <dbReference type="NCBI Taxonomy" id="2320717"/>
    <lineage>
        <taxon>Eukaryota</taxon>
        <taxon>Viridiplantae</taxon>
        <taxon>Streptophyta</taxon>
        <taxon>Embryophyta</taxon>
        <taxon>Tracheophyta</taxon>
        <taxon>Spermatophyta</taxon>
        <taxon>Magnoliopsida</taxon>
        <taxon>Liliopsida</taxon>
        <taxon>Asparagales</taxon>
        <taxon>Orchidaceae</taxon>
        <taxon>Orchidoideae</taxon>
        <taxon>Orchideae</taxon>
        <taxon>Orchidinae</taxon>
        <taxon>Platanthera</taxon>
    </lineage>
</organism>
<gene>
    <name evidence="2" type="ORF">KSP40_PGU011097</name>
</gene>
<comment type="caution">
    <text evidence="2">The sequence shown here is derived from an EMBL/GenBank/DDBJ whole genome shotgun (WGS) entry which is preliminary data.</text>
</comment>
<evidence type="ECO:0000313" key="3">
    <source>
        <dbReference type="Proteomes" id="UP001412067"/>
    </source>
</evidence>
<proteinExistence type="predicted"/>
<evidence type="ECO:0000256" key="1">
    <source>
        <dbReference type="SAM" id="MobiDB-lite"/>
    </source>
</evidence>
<evidence type="ECO:0000313" key="2">
    <source>
        <dbReference type="EMBL" id="KAK8956136.1"/>
    </source>
</evidence>
<reference evidence="2 3" key="1">
    <citation type="journal article" date="2022" name="Nat. Plants">
        <title>Genomes of leafy and leafless Platanthera orchids illuminate the evolution of mycoheterotrophy.</title>
        <authorList>
            <person name="Li M.H."/>
            <person name="Liu K.W."/>
            <person name="Li Z."/>
            <person name="Lu H.C."/>
            <person name="Ye Q.L."/>
            <person name="Zhang D."/>
            <person name="Wang J.Y."/>
            <person name="Li Y.F."/>
            <person name="Zhong Z.M."/>
            <person name="Liu X."/>
            <person name="Yu X."/>
            <person name="Liu D.K."/>
            <person name="Tu X.D."/>
            <person name="Liu B."/>
            <person name="Hao Y."/>
            <person name="Liao X.Y."/>
            <person name="Jiang Y.T."/>
            <person name="Sun W.H."/>
            <person name="Chen J."/>
            <person name="Chen Y.Q."/>
            <person name="Ai Y."/>
            <person name="Zhai J.W."/>
            <person name="Wu S.S."/>
            <person name="Zhou Z."/>
            <person name="Hsiao Y.Y."/>
            <person name="Wu W.L."/>
            <person name="Chen Y.Y."/>
            <person name="Lin Y.F."/>
            <person name="Hsu J.L."/>
            <person name="Li C.Y."/>
            <person name="Wang Z.W."/>
            <person name="Zhao X."/>
            <person name="Zhong W.Y."/>
            <person name="Ma X.K."/>
            <person name="Ma L."/>
            <person name="Huang J."/>
            <person name="Chen G.Z."/>
            <person name="Huang M.Z."/>
            <person name="Huang L."/>
            <person name="Peng D.H."/>
            <person name="Luo Y.B."/>
            <person name="Zou S.Q."/>
            <person name="Chen S.P."/>
            <person name="Lan S."/>
            <person name="Tsai W.C."/>
            <person name="Van de Peer Y."/>
            <person name="Liu Z.J."/>
        </authorList>
    </citation>
    <scope>NUCLEOTIDE SEQUENCE [LARGE SCALE GENOMIC DNA]</scope>
    <source>
        <strain evidence="2">Lor288</strain>
    </source>
</reference>